<organism evidence="3 4">
    <name type="scientific">Hansschlegelia zhihuaiae</name>
    <dbReference type="NCBI Taxonomy" id="405005"/>
    <lineage>
        <taxon>Bacteria</taxon>
        <taxon>Pseudomonadati</taxon>
        <taxon>Pseudomonadota</taxon>
        <taxon>Alphaproteobacteria</taxon>
        <taxon>Hyphomicrobiales</taxon>
        <taxon>Methylopilaceae</taxon>
        <taxon>Hansschlegelia</taxon>
    </lineage>
</organism>
<dbReference type="InterPro" id="IPR025961">
    <property type="entry name" value="Metal_resist"/>
</dbReference>
<keyword evidence="4" id="KW-1185">Reference proteome</keyword>
<keyword evidence="2" id="KW-1133">Transmembrane helix</keyword>
<feature type="region of interest" description="Disordered" evidence="1">
    <location>
        <begin position="1"/>
        <end position="20"/>
    </location>
</feature>
<evidence type="ECO:0000256" key="1">
    <source>
        <dbReference type="SAM" id="MobiDB-lite"/>
    </source>
</evidence>
<name>A0A4Q0MK80_9HYPH</name>
<dbReference type="EMBL" id="RYFI01000005">
    <property type="protein sequence ID" value="RXF74157.1"/>
    <property type="molecule type" value="Genomic_DNA"/>
</dbReference>
<dbReference type="Proteomes" id="UP000289708">
    <property type="component" value="Unassembled WGS sequence"/>
</dbReference>
<feature type="compositionally biased region" description="Polar residues" evidence="1">
    <location>
        <begin position="1"/>
        <end position="11"/>
    </location>
</feature>
<proteinExistence type="predicted"/>
<evidence type="ECO:0000256" key="2">
    <source>
        <dbReference type="SAM" id="Phobius"/>
    </source>
</evidence>
<evidence type="ECO:0000313" key="4">
    <source>
        <dbReference type="Proteomes" id="UP000289708"/>
    </source>
</evidence>
<dbReference type="GO" id="GO:0042597">
    <property type="term" value="C:periplasmic space"/>
    <property type="evidence" value="ECO:0007669"/>
    <property type="project" value="InterPro"/>
</dbReference>
<keyword evidence="2" id="KW-0812">Transmembrane</keyword>
<dbReference type="RefSeq" id="WP_128776833.1">
    <property type="nucleotide sequence ID" value="NZ_RYFI01000005.1"/>
</dbReference>
<dbReference type="OrthoDB" id="8277545at2"/>
<accession>A0A4Q0MK80</accession>
<dbReference type="AlphaFoldDB" id="A0A4Q0MK80"/>
<keyword evidence="2" id="KW-0472">Membrane</keyword>
<gene>
    <name evidence="3" type="ORF">EK403_07250</name>
</gene>
<protein>
    <submittedName>
        <fullName evidence="3">Periplasmic heavy metal sensor</fullName>
    </submittedName>
</protein>
<dbReference type="Gene3D" id="1.20.120.1490">
    <property type="match status" value="1"/>
</dbReference>
<reference evidence="3 4" key="1">
    <citation type="submission" date="2018-12" db="EMBL/GenBank/DDBJ databases">
        <title>bacterium Hansschlegelia zhihuaiae S113.</title>
        <authorList>
            <person name="He J."/>
        </authorList>
    </citation>
    <scope>NUCLEOTIDE SEQUENCE [LARGE SCALE GENOMIC DNA]</scope>
    <source>
        <strain evidence="3 4">S 113</strain>
    </source>
</reference>
<dbReference type="Pfam" id="PF13801">
    <property type="entry name" value="Metal_resist"/>
    <property type="match status" value="1"/>
</dbReference>
<sequence>METQNADQTPPTGAKAPARRGRRVAAAAAIGLGAVSLGIVAAIAAAPDDRFGPHGGLHGVGAFLLERRIDGALDAVDATAEQEKKIWAIVDATRADLRPRFREFRDARGQFVQALSAGTVDRAAVEKLRAERVAAVDATSKKIAEAAVEAAEVLTPEQRAKLADRLKDRGGHGPW</sequence>
<feature type="transmembrane region" description="Helical" evidence="2">
    <location>
        <begin position="24"/>
        <end position="46"/>
    </location>
</feature>
<comment type="caution">
    <text evidence="3">The sequence shown here is derived from an EMBL/GenBank/DDBJ whole genome shotgun (WGS) entry which is preliminary data.</text>
</comment>
<dbReference type="InterPro" id="IPR012899">
    <property type="entry name" value="LTXXQ"/>
</dbReference>
<dbReference type="CDD" id="cd09916">
    <property type="entry name" value="CpxP_like"/>
    <property type="match status" value="1"/>
</dbReference>
<evidence type="ECO:0000313" key="3">
    <source>
        <dbReference type="EMBL" id="RXF74157.1"/>
    </source>
</evidence>